<evidence type="ECO:0000313" key="2">
    <source>
        <dbReference type="EMBL" id="KAK1346833.1"/>
    </source>
</evidence>
<proteinExistence type="predicted"/>
<name>A0AA40IC22_CNENI</name>
<comment type="caution">
    <text evidence="2">The sequence shown here is derived from an EMBL/GenBank/DDBJ whole genome shotgun (WGS) entry which is preliminary data.</text>
</comment>
<dbReference type="Proteomes" id="UP001177744">
    <property type="component" value="Unassembled WGS sequence"/>
</dbReference>
<feature type="region of interest" description="Disordered" evidence="1">
    <location>
        <begin position="1"/>
        <end position="21"/>
    </location>
</feature>
<dbReference type="EMBL" id="JAULJE010000001">
    <property type="protein sequence ID" value="KAK1346833.1"/>
    <property type="molecule type" value="Genomic_DNA"/>
</dbReference>
<reference evidence="2" key="1">
    <citation type="submission" date="2023-06" db="EMBL/GenBank/DDBJ databases">
        <title>Reference genome for the Northern bat (Eptesicus nilssonii), a most northern bat species.</title>
        <authorList>
            <person name="Laine V.N."/>
            <person name="Pulliainen A.T."/>
            <person name="Lilley T.M."/>
        </authorList>
    </citation>
    <scope>NUCLEOTIDE SEQUENCE</scope>
    <source>
        <strain evidence="2">BLF_Eptnil</strain>
        <tissue evidence="2">Kidney</tissue>
    </source>
</reference>
<organism evidence="2 3">
    <name type="scientific">Cnephaeus nilssonii</name>
    <name type="common">Northern bat</name>
    <name type="synonym">Eptesicus nilssonii</name>
    <dbReference type="NCBI Taxonomy" id="3371016"/>
    <lineage>
        <taxon>Eukaryota</taxon>
        <taxon>Metazoa</taxon>
        <taxon>Chordata</taxon>
        <taxon>Craniata</taxon>
        <taxon>Vertebrata</taxon>
        <taxon>Euteleostomi</taxon>
        <taxon>Mammalia</taxon>
        <taxon>Eutheria</taxon>
        <taxon>Laurasiatheria</taxon>
        <taxon>Chiroptera</taxon>
        <taxon>Yangochiroptera</taxon>
        <taxon>Vespertilionidae</taxon>
        <taxon>Cnephaeus</taxon>
    </lineage>
</organism>
<evidence type="ECO:0000256" key="1">
    <source>
        <dbReference type="SAM" id="MobiDB-lite"/>
    </source>
</evidence>
<evidence type="ECO:0000313" key="3">
    <source>
        <dbReference type="Proteomes" id="UP001177744"/>
    </source>
</evidence>
<gene>
    <name evidence="2" type="ORF">QTO34_000693</name>
</gene>
<accession>A0AA40IC22</accession>
<keyword evidence="3" id="KW-1185">Reference proteome</keyword>
<sequence length="81" mass="8571">MGPTEEADHQYMANGEGTGGSGNPSTFFVVLIALVSCQVNMAAAETYWIYVPDPPVVNPATWTGEPVPVFSNNTHMVGGEI</sequence>
<protein>
    <submittedName>
        <fullName evidence="2">Uncharacterized protein</fullName>
    </submittedName>
</protein>
<dbReference type="AlphaFoldDB" id="A0AA40IC22"/>